<sequence length="37" mass="4279">MYYQRVKQKLKVGPKGQIIIPRYLGKNMASKKADTLL</sequence>
<evidence type="ECO:0000313" key="2">
    <source>
        <dbReference type="Proteomes" id="UP000015543"/>
    </source>
</evidence>
<organism evidence="1 2">
    <name type="scientific">Thermofilum adornatum</name>
    <dbReference type="NCBI Taxonomy" id="1365176"/>
    <lineage>
        <taxon>Archaea</taxon>
        <taxon>Thermoproteota</taxon>
        <taxon>Thermoprotei</taxon>
        <taxon>Thermofilales</taxon>
        <taxon>Thermofilaceae</taxon>
        <taxon>Thermofilum</taxon>
    </lineage>
</organism>
<keyword evidence="2" id="KW-1185">Reference proteome</keyword>
<gene>
    <name evidence="1" type="ORF">N186_08460</name>
</gene>
<dbReference type="Proteomes" id="UP000015543">
    <property type="component" value="Chromosome"/>
</dbReference>
<accession>S5Z9K1</accession>
<dbReference type="AlphaFoldDB" id="S5Z9K1"/>
<name>S5Z9K1_9CREN</name>
<dbReference type="KEGG" id="thb:N186_08460"/>
<reference evidence="1 2" key="1">
    <citation type="journal article" date="2013" name="Genome Announc.">
        <title>Complete Genomic Sequence of 'Thermofilum adornatus' Strain 1910bT, a Hyperthermophilic Anaerobic Organotrophic Crenarchaeon.</title>
        <authorList>
            <person name="Dominova I.N."/>
            <person name="Kublanov I.V."/>
            <person name="Podosokorskaya O.A."/>
            <person name="Derbikova K.S."/>
            <person name="Patrushev M.V."/>
            <person name="Toshchakov S.V."/>
        </authorList>
    </citation>
    <scope>NUCLEOTIDE SEQUENCE [LARGE SCALE GENOMIC DNA]</scope>
    <source>
        <strain evidence="2">1910b</strain>
    </source>
</reference>
<dbReference type="HOGENOM" id="CLU_3338690_0_0_2"/>
<proteinExistence type="predicted"/>
<protein>
    <submittedName>
        <fullName evidence="1">Uncharacterized protein</fullName>
    </submittedName>
</protein>
<dbReference type="EMBL" id="CP006646">
    <property type="protein sequence ID" value="AGT36030.1"/>
    <property type="molecule type" value="Genomic_DNA"/>
</dbReference>
<evidence type="ECO:0000313" key="1">
    <source>
        <dbReference type="EMBL" id="AGT36030.1"/>
    </source>
</evidence>